<feature type="compositionally biased region" description="Polar residues" evidence="1">
    <location>
        <begin position="224"/>
        <end position="249"/>
    </location>
</feature>
<dbReference type="EMBL" id="NPHW01002205">
    <property type="protein sequence ID" value="OXV11962.1"/>
    <property type="molecule type" value="Genomic_DNA"/>
</dbReference>
<protein>
    <submittedName>
        <fullName evidence="2">Uncharacterized protein</fullName>
    </submittedName>
</protein>
<feature type="compositionally biased region" description="Basic and acidic residues" evidence="1">
    <location>
        <begin position="137"/>
        <end position="173"/>
    </location>
</feature>
<dbReference type="OrthoDB" id="5377009at2759"/>
<evidence type="ECO:0000313" key="3">
    <source>
        <dbReference type="Proteomes" id="UP000243515"/>
    </source>
</evidence>
<evidence type="ECO:0000256" key="1">
    <source>
        <dbReference type="SAM" id="MobiDB-lite"/>
    </source>
</evidence>
<dbReference type="Proteomes" id="UP000243515">
    <property type="component" value="Unassembled WGS sequence"/>
</dbReference>
<evidence type="ECO:0000313" key="2">
    <source>
        <dbReference type="EMBL" id="OXV11962.1"/>
    </source>
</evidence>
<dbReference type="AlphaFoldDB" id="A0A232M6H9"/>
<feature type="compositionally biased region" description="Polar residues" evidence="1">
    <location>
        <begin position="180"/>
        <end position="189"/>
    </location>
</feature>
<name>A0A232M6H9_9EURO</name>
<keyword evidence="3" id="KW-1185">Reference proteome</keyword>
<comment type="caution">
    <text evidence="2">The sequence shown here is derived from an EMBL/GenBank/DDBJ whole genome shotgun (WGS) entry which is preliminary data.</text>
</comment>
<accession>A0A232M6H9</accession>
<feature type="region of interest" description="Disordered" evidence="1">
    <location>
        <begin position="137"/>
        <end position="249"/>
    </location>
</feature>
<proteinExistence type="predicted"/>
<organism evidence="2 3">
    <name type="scientific">Elaphomyces granulatus</name>
    <dbReference type="NCBI Taxonomy" id="519963"/>
    <lineage>
        <taxon>Eukaryota</taxon>
        <taxon>Fungi</taxon>
        <taxon>Dikarya</taxon>
        <taxon>Ascomycota</taxon>
        <taxon>Pezizomycotina</taxon>
        <taxon>Eurotiomycetes</taxon>
        <taxon>Eurotiomycetidae</taxon>
        <taxon>Eurotiales</taxon>
        <taxon>Elaphomycetaceae</taxon>
        <taxon>Elaphomyces</taxon>
    </lineage>
</organism>
<gene>
    <name evidence="2" type="ORF">Egran_00276</name>
</gene>
<sequence length="326" mass="36434">MTAPSVLKQVATSNRFSWFNSKSPASKKPALPEPADDEFLNLDIAEALCPPGLCKDYSREAFKAFKENAESVLHQLHEAYRQRTFTLHQALAEKSHQQEELEETRTRVQHIKTQLDETAEKALEQDKAMKALADELENERQARKRADEDLRRSVVSTKDSDHDSFTHVLETPRRYAKRVSSGTLTSDSGFDSGDESATESIFSRREKYPRSPTSFISPPDPQHEATQSSVITELSQITPKQPSPSPTARLSTYDRVIKGLTPITSPFAGNINASWKYSNGRGMSGTETWNNNNNIIGVLREENKGLKTRIGELESAVDDCLLLVGP</sequence>
<reference evidence="2 3" key="1">
    <citation type="journal article" date="2015" name="Environ. Microbiol.">
        <title>Metagenome sequence of Elaphomyces granulatus from sporocarp tissue reveals Ascomycota ectomycorrhizal fingerprints of genome expansion and a Proteobacteria-rich microbiome.</title>
        <authorList>
            <person name="Quandt C.A."/>
            <person name="Kohler A."/>
            <person name="Hesse C.N."/>
            <person name="Sharpton T.J."/>
            <person name="Martin F."/>
            <person name="Spatafora J.W."/>
        </authorList>
    </citation>
    <scope>NUCLEOTIDE SEQUENCE [LARGE SCALE GENOMIC DNA]</scope>
    <source>
        <strain evidence="2 3">OSC145934</strain>
    </source>
</reference>